<dbReference type="EMBL" id="PDEP01000001">
    <property type="protein sequence ID" value="PEN09629.1"/>
    <property type="molecule type" value="Genomic_DNA"/>
</dbReference>
<accession>A0A2H3P548</accession>
<dbReference type="OrthoDB" id="1491394at2"/>
<feature type="region of interest" description="Disordered" evidence="8">
    <location>
        <begin position="730"/>
        <end position="751"/>
    </location>
</feature>
<evidence type="ECO:0000256" key="6">
    <source>
        <dbReference type="ARBA" id="ARBA00023136"/>
    </source>
</evidence>
<evidence type="ECO:0000256" key="5">
    <source>
        <dbReference type="ARBA" id="ARBA00022729"/>
    </source>
</evidence>
<keyword evidence="7" id="KW-0998">Cell outer membrane</keyword>
<dbReference type="SMART" id="SM00710">
    <property type="entry name" value="PbH1"/>
    <property type="match status" value="6"/>
</dbReference>
<evidence type="ECO:0000256" key="2">
    <source>
        <dbReference type="ARBA" id="ARBA00004442"/>
    </source>
</evidence>
<organism evidence="11 12">
    <name type="scientific">Longimonas halophila</name>
    <dbReference type="NCBI Taxonomy" id="1469170"/>
    <lineage>
        <taxon>Bacteria</taxon>
        <taxon>Pseudomonadati</taxon>
        <taxon>Rhodothermota</taxon>
        <taxon>Rhodothermia</taxon>
        <taxon>Rhodothermales</taxon>
        <taxon>Salisaetaceae</taxon>
        <taxon>Longimonas</taxon>
    </lineage>
</organism>
<keyword evidence="4" id="KW-0964">Secreted</keyword>
<dbReference type="NCBIfam" id="TIGR01376">
    <property type="entry name" value="POMP_repeat"/>
    <property type="match status" value="1"/>
</dbReference>
<feature type="chain" id="PRO_5013702410" description="Secretion system C-terminal sorting domain-containing protein" evidence="9">
    <location>
        <begin position="35"/>
        <end position="898"/>
    </location>
</feature>
<feature type="domain" description="Secretion system C-terminal sorting" evidence="10">
    <location>
        <begin position="821"/>
        <end position="895"/>
    </location>
</feature>
<gene>
    <name evidence="11" type="ORF">CRI93_02550</name>
</gene>
<dbReference type="Pfam" id="PF02415">
    <property type="entry name" value="Chlam_PMP"/>
    <property type="match status" value="2"/>
</dbReference>
<sequence>MLQLNRRFPPLHLIGWALLFAALTLVGTSHTAHAQIYVDANATGADNGTSWADAYPNLQDALGAASSTDEIWIAEGTYYPDQGTGVTLGDRNAYFEFDGTKDGLTIYGGFQSGDTFADRDPAANPTILSGDIGTAGDASDNSYHVVFLNGFFTPITTSTVLDGLTIRAGNANGGGLENRGGGLLCEGRGNSGGACSPTLTNVTFADNRAAELGGGLYAFGQNGDSSPVMTNVTFENNTAGKLGGGLYSDGSGGMSSPSITGSTFASNTANSGGAIYNDGGFGGTSSPTINNVLFEGNTAIEDAGVDGNGAAIFNNTSDGSAVSSPEITNSVFVDNTAQRDAGAIFNDARNGGISSPTLTNLVIANNNADSNGGAVYNLAGNGGTSSPVVTNVTFTGNTAGFDGGAMVNDILSSSTGTAQPTITNTIFFDNVAPNVGDSIFNRGTGAEPAIRHSLFTDGVSNDVNGTPAVNENNLAGDPLFANASTPAGPDGTFATNDDGLRLTSNSPTLDRGSADALDTNGDGTRDITTDFTGGDRAFAATVDLGAYERRQYESTGSTPATAGQTGFFQLGSTDATVLFRENTNSSGGLSATKSGSAPSGPTLPSNLAPATWEINSTMSGGTVTYSVTFDLTGVPGINSFTDLSIFKSDDGGSTWTDLQGAAGVTLVYDPVRNRIAADGLDSFSLFAVGGGSNPLPVELAGFEAKRSGHEAVTLRWETLSETNNAGFEVQRSAASSAETPPVETPQWDVSTGESWHTIARLDGAGTTDTPQSYRFEDADLPYAADSLSYRLRQIDADGTESFSEPVTVTRQVTQAELLPTYPNPVRGQTTIRYAVPEQQDVRIELYDMLGRRVQTVVNSQAEGRPEAQLDVRGLASGTYFLRMQTEGQTETQRVTVVR</sequence>
<dbReference type="SUPFAM" id="SSF51126">
    <property type="entry name" value="Pectin lyase-like"/>
    <property type="match status" value="2"/>
</dbReference>
<feature type="region of interest" description="Disordered" evidence="8">
    <location>
        <begin position="477"/>
        <end position="528"/>
    </location>
</feature>
<evidence type="ECO:0000256" key="7">
    <source>
        <dbReference type="ARBA" id="ARBA00023237"/>
    </source>
</evidence>
<evidence type="ECO:0000256" key="4">
    <source>
        <dbReference type="ARBA" id="ARBA00022525"/>
    </source>
</evidence>
<dbReference type="Proteomes" id="UP000221024">
    <property type="component" value="Unassembled WGS sequence"/>
</dbReference>
<evidence type="ECO:0000313" key="11">
    <source>
        <dbReference type="EMBL" id="PEN09629.1"/>
    </source>
</evidence>
<dbReference type="Gene3D" id="2.160.20.10">
    <property type="entry name" value="Single-stranded right-handed beta-helix, Pectin lyase-like"/>
    <property type="match status" value="1"/>
</dbReference>
<feature type="signal peptide" evidence="9">
    <location>
        <begin position="1"/>
        <end position="34"/>
    </location>
</feature>
<dbReference type="PANTHER" id="PTHR11319">
    <property type="entry name" value="G PROTEIN-COUPLED RECEPTOR-RELATED"/>
    <property type="match status" value="1"/>
</dbReference>
<reference evidence="11 12" key="1">
    <citation type="submission" date="2017-10" db="EMBL/GenBank/DDBJ databases">
        <title>Draft genome of Longimonas halophila.</title>
        <authorList>
            <person name="Goh K.M."/>
            <person name="Shamsir M.S."/>
            <person name="Lim S.W."/>
        </authorList>
    </citation>
    <scope>NUCLEOTIDE SEQUENCE [LARGE SCALE GENOMIC DNA]</scope>
    <source>
        <strain evidence="11 12">KCTC 42399</strain>
    </source>
</reference>
<feature type="region of interest" description="Disordered" evidence="8">
    <location>
        <begin position="582"/>
        <end position="604"/>
    </location>
</feature>
<dbReference type="Pfam" id="PF18962">
    <property type="entry name" value="Por_Secre_tail"/>
    <property type="match status" value="1"/>
</dbReference>
<dbReference type="InterPro" id="IPR003368">
    <property type="entry name" value="POMP_repeat"/>
</dbReference>
<dbReference type="InterPro" id="IPR026444">
    <property type="entry name" value="Secre_tail"/>
</dbReference>
<dbReference type="AlphaFoldDB" id="A0A2H3P548"/>
<keyword evidence="5 9" id="KW-0732">Signal</keyword>
<keyword evidence="6" id="KW-0472">Membrane</keyword>
<dbReference type="InterPro" id="IPR012334">
    <property type="entry name" value="Pectin_lyas_fold"/>
</dbReference>
<evidence type="ECO:0000256" key="3">
    <source>
        <dbReference type="ARBA" id="ARBA00004613"/>
    </source>
</evidence>
<evidence type="ECO:0000259" key="10">
    <source>
        <dbReference type="Pfam" id="PF18962"/>
    </source>
</evidence>
<proteinExistence type="predicted"/>
<name>A0A2H3P548_9BACT</name>
<evidence type="ECO:0000256" key="8">
    <source>
        <dbReference type="SAM" id="MobiDB-lite"/>
    </source>
</evidence>
<comment type="subcellular location">
    <subcellularLocation>
        <location evidence="1">Cell envelope</location>
    </subcellularLocation>
    <subcellularLocation>
        <location evidence="2">Cell outer membrane</location>
    </subcellularLocation>
    <subcellularLocation>
        <location evidence="3">Secreted</location>
    </subcellularLocation>
</comment>
<comment type="caution">
    <text evidence="11">The sequence shown here is derived from an EMBL/GenBank/DDBJ whole genome shotgun (WGS) entry which is preliminary data.</text>
</comment>
<dbReference type="NCBIfam" id="TIGR04183">
    <property type="entry name" value="Por_Secre_tail"/>
    <property type="match status" value="1"/>
</dbReference>
<evidence type="ECO:0000313" key="12">
    <source>
        <dbReference type="Proteomes" id="UP000221024"/>
    </source>
</evidence>
<evidence type="ECO:0000256" key="9">
    <source>
        <dbReference type="SAM" id="SignalP"/>
    </source>
</evidence>
<protein>
    <recommendedName>
        <fullName evidence="10">Secretion system C-terminal sorting domain-containing protein</fullName>
    </recommendedName>
</protein>
<evidence type="ECO:0000256" key="1">
    <source>
        <dbReference type="ARBA" id="ARBA00004196"/>
    </source>
</evidence>
<dbReference type="PANTHER" id="PTHR11319:SF35">
    <property type="entry name" value="OUTER MEMBRANE PROTEIN PMPC-RELATED"/>
    <property type="match status" value="1"/>
</dbReference>
<dbReference type="InterPro" id="IPR006626">
    <property type="entry name" value="PbH1"/>
</dbReference>
<dbReference type="GO" id="GO:0005576">
    <property type="term" value="C:extracellular region"/>
    <property type="evidence" value="ECO:0007669"/>
    <property type="project" value="UniProtKB-SubCell"/>
</dbReference>
<dbReference type="GO" id="GO:0009279">
    <property type="term" value="C:cell outer membrane"/>
    <property type="evidence" value="ECO:0007669"/>
    <property type="project" value="UniProtKB-SubCell"/>
</dbReference>
<dbReference type="InterPro" id="IPR011050">
    <property type="entry name" value="Pectin_lyase_fold/virulence"/>
</dbReference>
<keyword evidence="12" id="KW-1185">Reference proteome</keyword>